<reference evidence="4 6" key="1">
    <citation type="submission" date="2022-09" db="EMBL/GenBank/DDBJ databases">
        <title>Enrichment on poylsaccharides allowed isolation of novel metabolic and taxonomic groups of Haloarchaea.</title>
        <authorList>
            <person name="Sorokin D.Y."/>
            <person name="Elcheninov A.G."/>
            <person name="Khizhniak T.V."/>
            <person name="Kolganova T.V."/>
            <person name="Kublanov I.V."/>
        </authorList>
    </citation>
    <scope>NUCLEOTIDE SEQUENCE</scope>
    <source>
        <strain evidence="5 6">AArc-m2/3/4</strain>
        <strain evidence="4">AArc-xg1-1</strain>
    </source>
</reference>
<dbReference type="Pfam" id="PF01882">
    <property type="entry name" value="DUF58"/>
    <property type="match status" value="1"/>
</dbReference>
<evidence type="ECO:0000313" key="5">
    <source>
        <dbReference type="EMBL" id="MCU4974058.1"/>
    </source>
</evidence>
<dbReference type="InterPro" id="IPR055693">
    <property type="entry name" value="DUF7269"/>
</dbReference>
<dbReference type="EMBL" id="JAOPKA010000020">
    <property type="protein sequence ID" value="MCU4743979.1"/>
    <property type="molecule type" value="Genomic_DNA"/>
</dbReference>
<dbReference type="RefSeq" id="WP_338005788.1">
    <property type="nucleotide sequence ID" value="NZ_JAOPKA010000020.1"/>
</dbReference>
<dbReference type="InterPro" id="IPR013783">
    <property type="entry name" value="Ig-like_fold"/>
</dbReference>
<name>A0AAP2Z2C9_9EURY</name>
<evidence type="ECO:0000256" key="2">
    <source>
        <dbReference type="SAM" id="Phobius"/>
    </source>
</evidence>
<keyword evidence="6" id="KW-1185">Reference proteome</keyword>
<feature type="domain" description="DUF58" evidence="3">
    <location>
        <begin position="459"/>
        <end position="573"/>
    </location>
</feature>
<keyword evidence="2" id="KW-0472">Membrane</keyword>
<feature type="compositionally biased region" description="Acidic residues" evidence="1">
    <location>
        <begin position="201"/>
        <end position="218"/>
    </location>
</feature>
<dbReference type="Proteomes" id="UP001321018">
    <property type="component" value="Unassembled WGS sequence"/>
</dbReference>
<dbReference type="Proteomes" id="UP001320972">
    <property type="component" value="Unassembled WGS sequence"/>
</dbReference>
<dbReference type="Gene3D" id="2.60.40.10">
    <property type="entry name" value="Immunoglobulins"/>
    <property type="match status" value="1"/>
</dbReference>
<dbReference type="Pfam" id="PF23933">
    <property type="entry name" value="DUF7269"/>
    <property type="match status" value="1"/>
</dbReference>
<keyword evidence="2" id="KW-1133">Transmembrane helix</keyword>
<keyword evidence="2" id="KW-0812">Transmembrane</keyword>
<comment type="caution">
    <text evidence="4">The sequence shown here is derived from an EMBL/GenBank/DDBJ whole genome shotgun (WGS) entry which is preliminary data.</text>
</comment>
<protein>
    <submittedName>
        <fullName evidence="4">DUF58 domain-containing protein</fullName>
    </submittedName>
</protein>
<organism evidence="4 7">
    <name type="scientific">Natronoglomus mannanivorans</name>
    <dbReference type="NCBI Taxonomy" id="2979990"/>
    <lineage>
        <taxon>Archaea</taxon>
        <taxon>Methanobacteriati</taxon>
        <taxon>Methanobacteriota</taxon>
        <taxon>Stenosarchaea group</taxon>
        <taxon>Halobacteria</taxon>
        <taxon>Halobacteriales</taxon>
        <taxon>Natrialbaceae</taxon>
        <taxon>Natronoglomus</taxon>
    </lineage>
</organism>
<feature type="region of interest" description="Disordered" evidence="1">
    <location>
        <begin position="198"/>
        <end position="227"/>
    </location>
</feature>
<evidence type="ECO:0000313" key="7">
    <source>
        <dbReference type="Proteomes" id="UP001321018"/>
    </source>
</evidence>
<gene>
    <name evidence="5" type="ORF">OB955_15115</name>
    <name evidence="4" type="ORF">OB960_21600</name>
</gene>
<feature type="transmembrane region" description="Helical" evidence="2">
    <location>
        <begin position="12"/>
        <end position="34"/>
    </location>
</feature>
<dbReference type="InterPro" id="IPR002881">
    <property type="entry name" value="DUF58"/>
</dbReference>
<accession>A0AAP2Z2C9</accession>
<evidence type="ECO:0000256" key="1">
    <source>
        <dbReference type="SAM" id="MobiDB-lite"/>
    </source>
</evidence>
<dbReference type="PANTHER" id="PTHR33608:SF6">
    <property type="entry name" value="BLL2464 PROTEIN"/>
    <property type="match status" value="1"/>
</dbReference>
<evidence type="ECO:0000313" key="6">
    <source>
        <dbReference type="Proteomes" id="UP001320972"/>
    </source>
</evidence>
<dbReference type="PANTHER" id="PTHR33608">
    <property type="entry name" value="BLL2464 PROTEIN"/>
    <property type="match status" value="1"/>
</dbReference>
<dbReference type="EMBL" id="JAOPKB010000009">
    <property type="protein sequence ID" value="MCU4974058.1"/>
    <property type="molecule type" value="Genomic_DNA"/>
</dbReference>
<sequence length="686" mass="75527">MSTRSTSSFDRLTRTTVLFLGAIAFGIGTVTLVVVEPLVHQLPSSFAIVAFAGFLAILSGLWIVRSRYKSGVQQTTIPNVEAILSTPAPGHETDRALRRLTHLREGTLQYREQIQERLTSAAVAVIMRREDCSEAQAIHQLEEGTWTDNETAAAFFSGGNPPKEPLTARLVNRFFGDNEDPYEGWVRITVDEITKLAEIEPATETDETDDASDTDTDDTGGFFERFTSKIDGEEDDITLLPASYKSPLEDDDAERKGNVASRRVLETNHWHGISAIALVGAGWGMLTFDPNVLLVSVVGVALAAYARSGSAPSVTALDVERQLSNESPQPGETVEVTVTVENTSDSFVPDLRLLDRVPGPMEVVDGSPRMATALNAGQTATFSYTVVAERGTHEWPLVVVARDFSGSVEREAAIDVESEMDCVPSLQTIADAPLRAQTSLFSGQMETSASGSGLEFFAMREYQEGDPMKRIDWKRYARTNELSTIDFRQERAAKVVLLFDARDSAYVSPAPGRRHAVDLAVDAGTEIFTALFDRGDLTGIAAFDTVPCWLATSAGDDHSERARQLFARHPALASLPPELKDVEGSYVDPLRHVLRQLPVEAQVMLFSPLCDDYTVEVARRLDLMGHLVTIISPDPTNDRTPGQRLARVERSMRIASLREREIQVVDWNVDEMLGLELERAKQRWAV</sequence>
<evidence type="ECO:0000259" key="3">
    <source>
        <dbReference type="Pfam" id="PF01882"/>
    </source>
</evidence>
<feature type="transmembrane region" description="Helical" evidence="2">
    <location>
        <begin position="46"/>
        <end position="64"/>
    </location>
</feature>
<evidence type="ECO:0000313" key="4">
    <source>
        <dbReference type="EMBL" id="MCU4743979.1"/>
    </source>
</evidence>
<proteinExistence type="predicted"/>
<dbReference type="AlphaFoldDB" id="A0AAP2Z2C9"/>